<sequence length="372" mass="42623">MSEFLTPNSRSPWTKFRHSNIAIKTNTGEILTPERRPRSFFIPIDDESAKENEEPSQNNMLEVSLIPFAPKFHIDWTQEFDSSSFVIKVSFSVSGEITDFRIRWMHSEDKTDSTSVKIDPGSFRLLRLARNISRAFSKLYDSPFRFKLILKCAKLMLTIPVQNACDRPATPIRSQSETRLKKPLQKHLFSPVGRLRKQDNTRPSSGNLFFQNSEAYFDETSEQFLQNWFNSTLSDTLLVNTEELIQKVKLAVETSQFAAPATRIEREVDLGMIRFSELIDIISDKGAQRCIVDLFTMNFNSTWLVACLYGLSTTAEENKKIKLVQQVSAFIFPEILPSLAKHPNRSKLTSTLDMIRNRNYIGAFCLAPSDKP</sequence>
<dbReference type="EMBL" id="JBJKFK010000469">
    <property type="protein sequence ID" value="KAL3316882.1"/>
    <property type="molecule type" value="Genomic_DNA"/>
</dbReference>
<gene>
    <name evidence="1" type="ORF">Ciccas_004468</name>
</gene>
<protein>
    <submittedName>
        <fullName evidence="1">Uncharacterized protein</fullName>
    </submittedName>
</protein>
<dbReference type="AlphaFoldDB" id="A0ABD2QCD1"/>
<dbReference type="Proteomes" id="UP001626550">
    <property type="component" value="Unassembled WGS sequence"/>
</dbReference>
<evidence type="ECO:0000313" key="1">
    <source>
        <dbReference type="EMBL" id="KAL3316882.1"/>
    </source>
</evidence>
<proteinExistence type="predicted"/>
<evidence type="ECO:0000313" key="2">
    <source>
        <dbReference type="Proteomes" id="UP001626550"/>
    </source>
</evidence>
<reference evidence="1 2" key="1">
    <citation type="submission" date="2024-11" db="EMBL/GenBank/DDBJ databases">
        <title>Adaptive evolution of stress response genes in parasites aligns with host niche diversity.</title>
        <authorList>
            <person name="Hahn C."/>
            <person name="Resl P."/>
        </authorList>
    </citation>
    <scope>NUCLEOTIDE SEQUENCE [LARGE SCALE GENOMIC DNA]</scope>
    <source>
        <strain evidence="1">EGGRZ-B1_66</strain>
        <tissue evidence="1">Body</tissue>
    </source>
</reference>
<keyword evidence="2" id="KW-1185">Reference proteome</keyword>
<comment type="caution">
    <text evidence="1">The sequence shown here is derived from an EMBL/GenBank/DDBJ whole genome shotgun (WGS) entry which is preliminary data.</text>
</comment>
<name>A0ABD2QCD1_9PLAT</name>
<organism evidence="1 2">
    <name type="scientific">Cichlidogyrus casuarinus</name>
    <dbReference type="NCBI Taxonomy" id="1844966"/>
    <lineage>
        <taxon>Eukaryota</taxon>
        <taxon>Metazoa</taxon>
        <taxon>Spiralia</taxon>
        <taxon>Lophotrochozoa</taxon>
        <taxon>Platyhelminthes</taxon>
        <taxon>Monogenea</taxon>
        <taxon>Monopisthocotylea</taxon>
        <taxon>Dactylogyridea</taxon>
        <taxon>Ancyrocephalidae</taxon>
        <taxon>Cichlidogyrus</taxon>
    </lineage>
</organism>
<accession>A0ABD2QCD1</accession>